<dbReference type="Pfam" id="PF00403">
    <property type="entry name" value="HMA"/>
    <property type="match status" value="1"/>
</dbReference>
<evidence type="ECO:0000259" key="1">
    <source>
        <dbReference type="PROSITE" id="PS50846"/>
    </source>
</evidence>
<dbReference type="Gene3D" id="3.30.70.100">
    <property type="match status" value="1"/>
</dbReference>
<evidence type="ECO:0000313" key="2">
    <source>
        <dbReference type="EMBL" id="GKV03689.1"/>
    </source>
</evidence>
<accession>A0AAV5IV43</accession>
<comment type="caution">
    <text evidence="2">The sequence shown here is derived from an EMBL/GenBank/DDBJ whole genome shotgun (WGS) entry which is preliminary data.</text>
</comment>
<dbReference type="PROSITE" id="PS50846">
    <property type="entry name" value="HMA_2"/>
    <property type="match status" value="1"/>
</dbReference>
<sequence length="160" mass="17371">MMCGGCVSRVQSVLAADERVESVVVNMLTETAAIRLKQEVMESEAADSVADSLARRVTECGFSAKRRVSGLGVGENVRKWKEMLQKKEELLVKSRNRVAFAWTLVALCCGSHASHILHSLGIHVAHGYFWDVLHNSYVKGGLALGALLGPARGLSHQSRA</sequence>
<dbReference type="Proteomes" id="UP001054252">
    <property type="component" value="Unassembled WGS sequence"/>
</dbReference>
<proteinExistence type="predicted"/>
<evidence type="ECO:0000313" key="3">
    <source>
        <dbReference type="Proteomes" id="UP001054252"/>
    </source>
</evidence>
<dbReference type="InterPro" id="IPR036163">
    <property type="entry name" value="HMA_dom_sf"/>
</dbReference>
<feature type="domain" description="HMA" evidence="1">
    <location>
        <begin position="1"/>
        <end position="65"/>
    </location>
</feature>
<protein>
    <recommendedName>
        <fullName evidence="1">HMA domain-containing protein</fullName>
    </recommendedName>
</protein>
<dbReference type="GO" id="GO:0046872">
    <property type="term" value="F:metal ion binding"/>
    <property type="evidence" value="ECO:0007669"/>
    <property type="project" value="InterPro"/>
</dbReference>
<dbReference type="AlphaFoldDB" id="A0AAV5IV43"/>
<gene>
    <name evidence="2" type="ORF">SLEP1_g15954</name>
</gene>
<reference evidence="2 3" key="1">
    <citation type="journal article" date="2021" name="Commun. Biol.">
        <title>The genome of Shorea leprosula (Dipterocarpaceae) highlights the ecological relevance of drought in aseasonal tropical rainforests.</title>
        <authorList>
            <person name="Ng K.K.S."/>
            <person name="Kobayashi M.J."/>
            <person name="Fawcett J.A."/>
            <person name="Hatakeyama M."/>
            <person name="Paape T."/>
            <person name="Ng C.H."/>
            <person name="Ang C.C."/>
            <person name="Tnah L.H."/>
            <person name="Lee C.T."/>
            <person name="Nishiyama T."/>
            <person name="Sese J."/>
            <person name="O'Brien M.J."/>
            <person name="Copetti D."/>
            <person name="Mohd Noor M.I."/>
            <person name="Ong R.C."/>
            <person name="Putra M."/>
            <person name="Sireger I.Z."/>
            <person name="Indrioko S."/>
            <person name="Kosugi Y."/>
            <person name="Izuno A."/>
            <person name="Isagi Y."/>
            <person name="Lee S.L."/>
            <person name="Shimizu K.K."/>
        </authorList>
    </citation>
    <scope>NUCLEOTIDE SEQUENCE [LARGE SCALE GENOMIC DNA]</scope>
    <source>
        <strain evidence="2">214</strain>
    </source>
</reference>
<keyword evidence="3" id="KW-1185">Reference proteome</keyword>
<dbReference type="SUPFAM" id="SSF55008">
    <property type="entry name" value="HMA, heavy metal-associated domain"/>
    <property type="match status" value="1"/>
</dbReference>
<organism evidence="2 3">
    <name type="scientific">Rubroshorea leprosula</name>
    <dbReference type="NCBI Taxonomy" id="152421"/>
    <lineage>
        <taxon>Eukaryota</taxon>
        <taxon>Viridiplantae</taxon>
        <taxon>Streptophyta</taxon>
        <taxon>Embryophyta</taxon>
        <taxon>Tracheophyta</taxon>
        <taxon>Spermatophyta</taxon>
        <taxon>Magnoliopsida</taxon>
        <taxon>eudicotyledons</taxon>
        <taxon>Gunneridae</taxon>
        <taxon>Pentapetalae</taxon>
        <taxon>rosids</taxon>
        <taxon>malvids</taxon>
        <taxon>Malvales</taxon>
        <taxon>Dipterocarpaceae</taxon>
        <taxon>Rubroshorea</taxon>
    </lineage>
</organism>
<dbReference type="EMBL" id="BPVZ01000020">
    <property type="protein sequence ID" value="GKV03689.1"/>
    <property type="molecule type" value="Genomic_DNA"/>
</dbReference>
<name>A0AAV5IV43_9ROSI</name>
<dbReference type="InterPro" id="IPR006121">
    <property type="entry name" value="HMA_dom"/>
</dbReference>
<dbReference type="CDD" id="cd00371">
    <property type="entry name" value="HMA"/>
    <property type="match status" value="1"/>
</dbReference>